<feature type="region of interest" description="Disordered" evidence="10">
    <location>
        <begin position="333"/>
        <end position="379"/>
    </location>
</feature>
<keyword evidence="13" id="KW-1185">Reference proteome</keyword>
<dbReference type="Pfam" id="PF02108">
    <property type="entry name" value="FliH"/>
    <property type="match status" value="1"/>
</dbReference>
<evidence type="ECO:0000256" key="2">
    <source>
        <dbReference type="ARBA" id="ARBA00004496"/>
    </source>
</evidence>
<sequence length="379" mass="38433">MSTSKQPPGGSSYARFIPREELKGFSAWNPASLESPGSTRPAPGESPAGGGVHKAPFASRVAQQEGDTAVAAKPAAPRAAAPAGASAAGQAGARSHVEPLVPTRAGSPAPQPAARPAGPASAPAMAQAPSAKAGAHSGSTAAAPEPAQPATPPEPTVPQAQVDVLVKESRQSGYQDGYRDGLAALESYKATQSAQMAAFMSDQVGAMVADLHQRLEQLEAQLSGRIAGVALELARQVVRSEITQRPELIVQVAEDAMAALLASARDVTLRMNPEDLRVAQGSLEDALATRGARAVADPQVAPGGCVVESDIAVVDASVQARWGRAAAAMGSAMPWEERQGSRAAPAAATPSAAPTADDDDLTWDDLDAIDPPPSTGDAP</sequence>
<evidence type="ECO:0000256" key="4">
    <source>
        <dbReference type="ARBA" id="ARBA00016507"/>
    </source>
</evidence>
<dbReference type="GO" id="GO:0044781">
    <property type="term" value="P:bacterial-type flagellum organization"/>
    <property type="evidence" value="ECO:0007669"/>
    <property type="project" value="UniProtKB-KW"/>
</dbReference>
<dbReference type="PANTHER" id="PTHR34982:SF1">
    <property type="entry name" value="FLAGELLAR ASSEMBLY PROTEIN FLIH"/>
    <property type="match status" value="1"/>
</dbReference>
<organism evidence="12 13">
    <name type="scientific">Aquabacterium lacunae</name>
    <dbReference type="NCBI Taxonomy" id="2528630"/>
    <lineage>
        <taxon>Bacteria</taxon>
        <taxon>Pseudomonadati</taxon>
        <taxon>Pseudomonadota</taxon>
        <taxon>Betaproteobacteria</taxon>
        <taxon>Burkholderiales</taxon>
        <taxon>Aquabacterium</taxon>
    </lineage>
</organism>
<dbReference type="GO" id="GO:0015031">
    <property type="term" value="P:protein transport"/>
    <property type="evidence" value="ECO:0007669"/>
    <property type="project" value="UniProtKB-KW"/>
</dbReference>
<dbReference type="Proteomes" id="UP000292120">
    <property type="component" value="Unassembled WGS sequence"/>
</dbReference>
<feature type="compositionally biased region" description="Low complexity" evidence="10">
    <location>
        <begin position="105"/>
        <end position="145"/>
    </location>
</feature>
<feature type="region of interest" description="Disordered" evidence="10">
    <location>
        <begin position="27"/>
        <end position="157"/>
    </location>
</feature>
<comment type="function">
    <text evidence="1">Needed for flagellar regrowth and assembly.</text>
</comment>
<dbReference type="GO" id="GO:0009288">
    <property type="term" value="C:bacterial-type flagellum"/>
    <property type="evidence" value="ECO:0007669"/>
    <property type="project" value="InterPro"/>
</dbReference>
<keyword evidence="6" id="KW-0963">Cytoplasm</keyword>
<evidence type="ECO:0000256" key="10">
    <source>
        <dbReference type="SAM" id="MobiDB-lite"/>
    </source>
</evidence>
<feature type="domain" description="Flagellar assembly protein FliH/Type III secretion system HrpE" evidence="11">
    <location>
        <begin position="202"/>
        <end position="324"/>
    </location>
</feature>
<evidence type="ECO:0000256" key="9">
    <source>
        <dbReference type="ARBA" id="ARBA00023225"/>
    </source>
</evidence>
<dbReference type="OrthoDB" id="5296952at2"/>
<keyword evidence="8" id="KW-0653">Protein transport</keyword>
<dbReference type="GO" id="GO:0005829">
    <property type="term" value="C:cytosol"/>
    <property type="evidence" value="ECO:0007669"/>
    <property type="project" value="TreeGrafter"/>
</dbReference>
<feature type="compositionally biased region" description="Pro residues" evidence="10">
    <location>
        <begin position="370"/>
        <end position="379"/>
    </location>
</feature>
<dbReference type="PRINTS" id="PR01003">
    <property type="entry name" value="FLGFLIH"/>
</dbReference>
<dbReference type="InterPro" id="IPR000563">
    <property type="entry name" value="Flag_FliH"/>
</dbReference>
<keyword evidence="9" id="KW-1006">Bacterial flagellum protein export</keyword>
<evidence type="ECO:0000256" key="3">
    <source>
        <dbReference type="ARBA" id="ARBA00006602"/>
    </source>
</evidence>
<evidence type="ECO:0000256" key="1">
    <source>
        <dbReference type="ARBA" id="ARBA00003041"/>
    </source>
</evidence>
<dbReference type="GO" id="GO:0071973">
    <property type="term" value="P:bacterial-type flagellum-dependent cell motility"/>
    <property type="evidence" value="ECO:0007669"/>
    <property type="project" value="InterPro"/>
</dbReference>
<feature type="compositionally biased region" description="Low complexity" evidence="10">
    <location>
        <begin position="343"/>
        <end position="355"/>
    </location>
</feature>
<comment type="similarity">
    <text evidence="3">Belongs to the FliH family.</text>
</comment>
<feature type="compositionally biased region" description="Pro residues" evidence="10">
    <location>
        <begin position="146"/>
        <end position="156"/>
    </location>
</feature>
<evidence type="ECO:0000313" key="13">
    <source>
        <dbReference type="Proteomes" id="UP000292120"/>
    </source>
</evidence>
<dbReference type="InterPro" id="IPR051472">
    <property type="entry name" value="T3SS_Stator/FliH"/>
</dbReference>
<evidence type="ECO:0000256" key="6">
    <source>
        <dbReference type="ARBA" id="ARBA00022490"/>
    </source>
</evidence>
<proteinExistence type="inferred from homology"/>
<dbReference type="RefSeq" id="WP_130965882.1">
    <property type="nucleotide sequence ID" value="NZ_SIXI01000001.1"/>
</dbReference>
<gene>
    <name evidence="12" type="ORF">EYS42_00285</name>
</gene>
<dbReference type="AlphaFoldDB" id="A0A4Q9H1B9"/>
<dbReference type="GO" id="GO:0003774">
    <property type="term" value="F:cytoskeletal motor activity"/>
    <property type="evidence" value="ECO:0007669"/>
    <property type="project" value="InterPro"/>
</dbReference>
<dbReference type="InterPro" id="IPR018035">
    <property type="entry name" value="Flagellar_FliH/T3SS_HrpE"/>
</dbReference>
<reference evidence="12 13" key="1">
    <citation type="submission" date="2019-02" db="EMBL/GenBank/DDBJ databases">
        <title>Aquabacterium sp. strain KMB7.</title>
        <authorList>
            <person name="Chen W.-M."/>
        </authorList>
    </citation>
    <scope>NUCLEOTIDE SEQUENCE [LARGE SCALE GENOMIC DNA]</scope>
    <source>
        <strain evidence="12 13">KMB7</strain>
    </source>
</reference>
<keyword evidence="7" id="KW-1005">Bacterial flagellum biogenesis</keyword>
<evidence type="ECO:0000259" key="11">
    <source>
        <dbReference type="Pfam" id="PF02108"/>
    </source>
</evidence>
<keyword evidence="5" id="KW-0813">Transport</keyword>
<evidence type="ECO:0000256" key="5">
    <source>
        <dbReference type="ARBA" id="ARBA00022448"/>
    </source>
</evidence>
<accession>A0A4Q9H1B9</accession>
<feature type="compositionally biased region" description="Low complexity" evidence="10">
    <location>
        <begin position="69"/>
        <end position="93"/>
    </location>
</feature>
<protein>
    <recommendedName>
        <fullName evidence="4">Flagellar assembly protein FliH</fullName>
    </recommendedName>
</protein>
<dbReference type="EMBL" id="SIXI01000001">
    <property type="protein sequence ID" value="TBO33933.1"/>
    <property type="molecule type" value="Genomic_DNA"/>
</dbReference>
<evidence type="ECO:0000256" key="8">
    <source>
        <dbReference type="ARBA" id="ARBA00022927"/>
    </source>
</evidence>
<name>A0A4Q9H1B9_9BURK</name>
<dbReference type="PANTHER" id="PTHR34982">
    <property type="entry name" value="YOP PROTEINS TRANSLOCATION PROTEIN L"/>
    <property type="match status" value="1"/>
</dbReference>
<comment type="caution">
    <text evidence="12">The sequence shown here is derived from an EMBL/GenBank/DDBJ whole genome shotgun (WGS) entry which is preliminary data.</text>
</comment>
<evidence type="ECO:0000256" key="7">
    <source>
        <dbReference type="ARBA" id="ARBA00022795"/>
    </source>
</evidence>
<feature type="compositionally biased region" description="Acidic residues" evidence="10">
    <location>
        <begin position="356"/>
        <end position="368"/>
    </location>
</feature>
<evidence type="ECO:0000313" key="12">
    <source>
        <dbReference type="EMBL" id="TBO33933.1"/>
    </source>
</evidence>
<comment type="subcellular location">
    <subcellularLocation>
        <location evidence="2">Cytoplasm</location>
    </subcellularLocation>
</comment>